<dbReference type="InterPro" id="IPR036526">
    <property type="entry name" value="C-N_Hydrolase_sf"/>
</dbReference>
<name>A0ABM7YEP3_9EURY</name>
<evidence type="ECO:0000313" key="3">
    <source>
        <dbReference type="EMBL" id="BDH79829.1"/>
    </source>
</evidence>
<dbReference type="InterPro" id="IPR045254">
    <property type="entry name" value="Nit1/2_C-N_Hydrolase"/>
</dbReference>
<dbReference type="GO" id="GO:0016787">
    <property type="term" value="F:hydrolase activity"/>
    <property type="evidence" value="ECO:0007669"/>
    <property type="project" value="UniProtKB-KW"/>
</dbReference>
<gene>
    <name evidence="3" type="ORF">MTTB_12080</name>
</gene>
<keyword evidence="1 3" id="KW-0378">Hydrolase</keyword>
<dbReference type="Gene3D" id="3.60.110.10">
    <property type="entry name" value="Carbon-nitrogen hydrolase"/>
    <property type="match status" value="1"/>
</dbReference>
<accession>A0ABM7YEP3</accession>
<dbReference type="PROSITE" id="PS01227">
    <property type="entry name" value="UPF0012"/>
    <property type="match status" value="1"/>
</dbReference>
<feature type="domain" description="CN hydrolase" evidence="2">
    <location>
        <begin position="1"/>
        <end position="238"/>
    </location>
</feature>
<evidence type="ECO:0000313" key="4">
    <source>
        <dbReference type="Proteomes" id="UP000831817"/>
    </source>
</evidence>
<dbReference type="RefSeq" id="WP_248564148.1">
    <property type="nucleotide sequence ID" value="NZ_AP025698.1"/>
</dbReference>
<dbReference type="GeneID" id="71965734"/>
<proteinExistence type="predicted"/>
<dbReference type="Pfam" id="PF00795">
    <property type="entry name" value="CN_hydrolase"/>
    <property type="match status" value="1"/>
</dbReference>
<dbReference type="PANTHER" id="PTHR23088">
    <property type="entry name" value="NITRILASE-RELATED"/>
    <property type="match status" value="1"/>
</dbReference>
<dbReference type="Proteomes" id="UP000831817">
    <property type="component" value="Chromosome"/>
</dbReference>
<organism evidence="3 4">
    <name type="scientific">Methanothermobacter tenebrarum</name>
    <dbReference type="NCBI Taxonomy" id="680118"/>
    <lineage>
        <taxon>Archaea</taxon>
        <taxon>Methanobacteriati</taxon>
        <taxon>Methanobacteriota</taxon>
        <taxon>Methanomada group</taxon>
        <taxon>Methanobacteria</taxon>
        <taxon>Methanobacteriales</taxon>
        <taxon>Methanobacteriaceae</taxon>
        <taxon>Methanothermobacter</taxon>
    </lineage>
</organism>
<evidence type="ECO:0000256" key="1">
    <source>
        <dbReference type="ARBA" id="ARBA00022801"/>
    </source>
</evidence>
<reference evidence="3 4" key="1">
    <citation type="submission" date="2022-04" db="EMBL/GenBank/DDBJ databases">
        <title>Complete genome of Methanothermobacter tenebrarum strain RMAS.</title>
        <authorList>
            <person name="Nakamura K."/>
            <person name="Oshima K."/>
            <person name="Hattori M."/>
            <person name="Kamagata Y."/>
            <person name="Takamizawa K."/>
        </authorList>
    </citation>
    <scope>NUCLEOTIDE SEQUENCE [LARGE SCALE GENOMIC DNA]</scope>
    <source>
        <strain evidence="3 4">RMAS</strain>
    </source>
</reference>
<protein>
    <submittedName>
        <fullName evidence="3">Carbon-nitrogen hydrolase</fullName>
    </submittedName>
</protein>
<dbReference type="CDD" id="cd07572">
    <property type="entry name" value="nit"/>
    <property type="match status" value="1"/>
</dbReference>
<dbReference type="InterPro" id="IPR003010">
    <property type="entry name" value="C-N_Hydrolase"/>
</dbReference>
<keyword evidence="4" id="KW-1185">Reference proteome</keyword>
<evidence type="ECO:0000259" key="2">
    <source>
        <dbReference type="PROSITE" id="PS50263"/>
    </source>
</evidence>
<dbReference type="InterPro" id="IPR001110">
    <property type="entry name" value="UPF0012_CS"/>
</dbReference>
<sequence length="261" mass="29803">MRVVDRKEENIERAEKMIRELAEMGSETVILPEMFNCPYDNSRFREYAETQEGPTITRLGEIARELQVYIIAGSVPERTKRGVYNTSFIIDPWGEVIGKHRKIHLFDINIPGRITFKESDTLLPGRTPTVVRIGHTRIGVGICYDIRFPELSRIMTLRGAGILVFPGAFNMVTGPAHWETLIRARAIDNQVFVVAVSPARDKRAEYVAYGHSMVVDPWGSVIYEAGAGETIKNVEIDLSQVEEVRRRLPLLENRRPEIYKY</sequence>
<dbReference type="SUPFAM" id="SSF56317">
    <property type="entry name" value="Carbon-nitrogen hydrolase"/>
    <property type="match status" value="1"/>
</dbReference>
<dbReference type="PROSITE" id="PS50263">
    <property type="entry name" value="CN_HYDROLASE"/>
    <property type="match status" value="1"/>
</dbReference>
<dbReference type="PANTHER" id="PTHR23088:SF30">
    <property type="entry name" value="OMEGA-AMIDASE NIT2"/>
    <property type="match status" value="1"/>
</dbReference>
<dbReference type="EMBL" id="AP025698">
    <property type="protein sequence ID" value="BDH79829.1"/>
    <property type="molecule type" value="Genomic_DNA"/>
</dbReference>